<protein>
    <submittedName>
        <fullName evidence="2">Uncharacterized protein</fullName>
    </submittedName>
</protein>
<organism evidence="2 3">
    <name type="scientific">Apiospora saccharicola</name>
    <dbReference type="NCBI Taxonomy" id="335842"/>
    <lineage>
        <taxon>Eukaryota</taxon>
        <taxon>Fungi</taxon>
        <taxon>Dikarya</taxon>
        <taxon>Ascomycota</taxon>
        <taxon>Pezizomycotina</taxon>
        <taxon>Sordariomycetes</taxon>
        <taxon>Xylariomycetidae</taxon>
        <taxon>Amphisphaeriales</taxon>
        <taxon>Apiosporaceae</taxon>
        <taxon>Apiospora</taxon>
    </lineage>
</organism>
<gene>
    <name evidence="2" type="ORF">PG996_015066</name>
</gene>
<proteinExistence type="predicted"/>
<comment type="caution">
    <text evidence="2">The sequence shown here is derived from an EMBL/GenBank/DDBJ whole genome shotgun (WGS) entry which is preliminary data.</text>
</comment>
<keyword evidence="3" id="KW-1185">Reference proteome</keyword>
<feature type="region of interest" description="Disordered" evidence="1">
    <location>
        <begin position="138"/>
        <end position="190"/>
    </location>
</feature>
<evidence type="ECO:0000313" key="3">
    <source>
        <dbReference type="Proteomes" id="UP001446871"/>
    </source>
</evidence>
<evidence type="ECO:0000256" key="1">
    <source>
        <dbReference type="SAM" id="MobiDB-lite"/>
    </source>
</evidence>
<name>A0ABR1TKT9_9PEZI</name>
<dbReference type="EMBL" id="JAQQWM010000009">
    <property type="protein sequence ID" value="KAK8047002.1"/>
    <property type="molecule type" value="Genomic_DNA"/>
</dbReference>
<feature type="compositionally biased region" description="Acidic residues" evidence="1">
    <location>
        <begin position="179"/>
        <end position="190"/>
    </location>
</feature>
<dbReference type="Proteomes" id="UP001446871">
    <property type="component" value="Unassembled WGS sequence"/>
</dbReference>
<reference evidence="2 3" key="1">
    <citation type="submission" date="2023-01" db="EMBL/GenBank/DDBJ databases">
        <title>Analysis of 21 Apiospora genomes using comparative genomics revels a genus with tremendous synthesis potential of carbohydrate active enzymes and secondary metabolites.</title>
        <authorList>
            <person name="Sorensen T."/>
        </authorList>
    </citation>
    <scope>NUCLEOTIDE SEQUENCE [LARGE SCALE GENOMIC DNA]</scope>
    <source>
        <strain evidence="2 3">CBS 83171</strain>
    </source>
</reference>
<sequence>MAQFTVDLYEILPRAGMVVDHTKPFLSSQRRDKLLLRRLRLAGVVGNAFFKRNQYRKPMNEALTGMVNAAAESEHLRPSSKENTDDEKVVPFLTFVEEVQARTTWASSMSASLFVDLFAAEAAQAEIEVYKLVGGFDEDEDEKEGEVPAAAQPDPTKEENAAEGAAMEQEVAQGFEKMEVDEEGEKMDVD</sequence>
<accession>A0ABR1TKT9</accession>
<evidence type="ECO:0000313" key="2">
    <source>
        <dbReference type="EMBL" id="KAK8047002.1"/>
    </source>
</evidence>